<evidence type="ECO:0000256" key="2">
    <source>
        <dbReference type="ARBA" id="ARBA00007957"/>
    </source>
</evidence>
<evidence type="ECO:0000313" key="12">
    <source>
        <dbReference type="Proteomes" id="UP000758168"/>
    </source>
</evidence>
<evidence type="ECO:0000256" key="10">
    <source>
        <dbReference type="ARBA" id="ARBA00023163"/>
    </source>
</evidence>
<gene>
    <name evidence="11" type="ORF">JOF54_003178</name>
</gene>
<protein>
    <submittedName>
        <fullName evidence="11">Fur family ferric uptake transcriptional regulator</fullName>
    </submittedName>
</protein>
<reference evidence="11 12" key="1">
    <citation type="submission" date="2021-03" db="EMBL/GenBank/DDBJ databases">
        <title>Sequencing the genomes of 1000 actinobacteria strains.</title>
        <authorList>
            <person name="Klenk H.-P."/>
        </authorList>
    </citation>
    <scope>NUCLEOTIDE SEQUENCE [LARGE SCALE GENOMIC DNA]</scope>
    <source>
        <strain evidence="11 12">DSM 12936</strain>
    </source>
</reference>
<dbReference type="RefSeq" id="WP_210057617.1">
    <property type="nucleotide sequence ID" value="NZ_BAAAMH010000010.1"/>
</dbReference>
<keyword evidence="7" id="KW-0408">Iron</keyword>
<dbReference type="Gene3D" id="3.30.1490.190">
    <property type="match status" value="1"/>
</dbReference>
<keyword evidence="4" id="KW-0678">Repressor</keyword>
<comment type="caution">
    <text evidence="11">The sequence shown here is derived from an EMBL/GenBank/DDBJ whole genome shotgun (WGS) entry which is preliminary data.</text>
</comment>
<keyword evidence="8" id="KW-0805">Transcription regulation</keyword>
<keyword evidence="3" id="KW-0963">Cytoplasm</keyword>
<organism evidence="11 12">
    <name type="scientific">Microlunatus capsulatus</name>
    <dbReference type="NCBI Taxonomy" id="99117"/>
    <lineage>
        <taxon>Bacteria</taxon>
        <taxon>Bacillati</taxon>
        <taxon>Actinomycetota</taxon>
        <taxon>Actinomycetes</taxon>
        <taxon>Propionibacteriales</taxon>
        <taxon>Propionibacteriaceae</taxon>
        <taxon>Microlunatus</taxon>
    </lineage>
</organism>
<evidence type="ECO:0000256" key="5">
    <source>
        <dbReference type="ARBA" id="ARBA00022723"/>
    </source>
</evidence>
<proteinExistence type="inferred from homology"/>
<dbReference type="CDD" id="cd07153">
    <property type="entry name" value="Fur_like"/>
    <property type="match status" value="1"/>
</dbReference>
<accession>A0ABS4ZB20</accession>
<evidence type="ECO:0000256" key="6">
    <source>
        <dbReference type="ARBA" id="ARBA00022833"/>
    </source>
</evidence>
<dbReference type="Gene3D" id="1.10.10.10">
    <property type="entry name" value="Winged helix-like DNA-binding domain superfamily/Winged helix DNA-binding domain"/>
    <property type="match status" value="1"/>
</dbReference>
<comment type="similarity">
    <text evidence="2">Belongs to the Fur family.</text>
</comment>
<dbReference type="InterPro" id="IPR002481">
    <property type="entry name" value="FUR"/>
</dbReference>
<dbReference type="InterPro" id="IPR043135">
    <property type="entry name" value="Fur_C"/>
</dbReference>
<evidence type="ECO:0000256" key="7">
    <source>
        <dbReference type="ARBA" id="ARBA00023004"/>
    </source>
</evidence>
<dbReference type="Pfam" id="PF01475">
    <property type="entry name" value="FUR"/>
    <property type="match status" value="1"/>
</dbReference>
<comment type="subcellular location">
    <subcellularLocation>
        <location evidence="1">Cytoplasm</location>
    </subcellularLocation>
</comment>
<dbReference type="PANTHER" id="PTHR33202:SF18">
    <property type="entry name" value="TRANSCRIPTIONAL REGULATOR FURA"/>
    <property type="match status" value="1"/>
</dbReference>
<evidence type="ECO:0000256" key="9">
    <source>
        <dbReference type="ARBA" id="ARBA00023125"/>
    </source>
</evidence>
<name>A0ABS4ZB20_9ACTN</name>
<evidence type="ECO:0000256" key="8">
    <source>
        <dbReference type="ARBA" id="ARBA00023015"/>
    </source>
</evidence>
<keyword evidence="5" id="KW-0479">Metal-binding</keyword>
<evidence type="ECO:0000256" key="4">
    <source>
        <dbReference type="ARBA" id="ARBA00022491"/>
    </source>
</evidence>
<dbReference type="Proteomes" id="UP000758168">
    <property type="component" value="Unassembled WGS sequence"/>
</dbReference>
<evidence type="ECO:0000256" key="1">
    <source>
        <dbReference type="ARBA" id="ARBA00004496"/>
    </source>
</evidence>
<evidence type="ECO:0000313" key="11">
    <source>
        <dbReference type="EMBL" id="MBP2418256.1"/>
    </source>
</evidence>
<keyword evidence="6" id="KW-0862">Zinc</keyword>
<dbReference type="InterPro" id="IPR036390">
    <property type="entry name" value="WH_DNA-bd_sf"/>
</dbReference>
<dbReference type="EMBL" id="JAGIOB010000001">
    <property type="protein sequence ID" value="MBP2418256.1"/>
    <property type="molecule type" value="Genomic_DNA"/>
</dbReference>
<dbReference type="SUPFAM" id="SSF46785">
    <property type="entry name" value="Winged helix' DNA-binding domain"/>
    <property type="match status" value="1"/>
</dbReference>
<dbReference type="InterPro" id="IPR036388">
    <property type="entry name" value="WH-like_DNA-bd_sf"/>
</dbReference>
<keyword evidence="10" id="KW-0804">Transcription</keyword>
<keyword evidence="9" id="KW-0238">DNA-binding</keyword>
<dbReference type="PANTHER" id="PTHR33202">
    <property type="entry name" value="ZINC UPTAKE REGULATION PROTEIN"/>
    <property type="match status" value="1"/>
</dbReference>
<keyword evidence="12" id="KW-1185">Reference proteome</keyword>
<evidence type="ECO:0000256" key="3">
    <source>
        <dbReference type="ARBA" id="ARBA00022490"/>
    </source>
</evidence>
<sequence>MTTSAAAAPWGEQLKAADLRVTRPRLAVLEVLDATPHITADEVTERVRARLGAVSTQAVYDTLNTLTRRGVLRRFEPAGSAMRFETAAGDNHHHLVCRRCGSVTDVACAVGTVPCAVPAETAGFVVDEAEVTYWGTCAPCASTAAS</sequence>